<dbReference type="SUPFAM" id="SSF69118">
    <property type="entry name" value="AhpD-like"/>
    <property type="match status" value="1"/>
</dbReference>
<evidence type="ECO:0000313" key="2">
    <source>
        <dbReference type="Proteomes" id="UP000619479"/>
    </source>
</evidence>
<reference evidence="1" key="1">
    <citation type="submission" date="2021-01" db="EMBL/GenBank/DDBJ databases">
        <title>Whole genome shotgun sequence of Actinoplanes cyaneus NBRC 14990.</title>
        <authorList>
            <person name="Komaki H."/>
            <person name="Tamura T."/>
        </authorList>
    </citation>
    <scope>NUCLEOTIDE SEQUENCE</scope>
    <source>
        <strain evidence="1">NBRC 14990</strain>
    </source>
</reference>
<organism evidence="1 2">
    <name type="scientific">Actinoplanes cyaneus</name>
    <dbReference type="NCBI Taxonomy" id="52696"/>
    <lineage>
        <taxon>Bacteria</taxon>
        <taxon>Bacillati</taxon>
        <taxon>Actinomycetota</taxon>
        <taxon>Actinomycetes</taxon>
        <taxon>Micromonosporales</taxon>
        <taxon>Micromonosporaceae</taxon>
        <taxon>Actinoplanes</taxon>
    </lineage>
</organism>
<accession>A0A919ISN5</accession>
<dbReference type="AlphaFoldDB" id="A0A919ISN5"/>
<gene>
    <name evidence="1" type="ORF">Acy02nite_84120</name>
</gene>
<sequence length="357" mass="38242">MVADRVSSIVTQRHVRHVDPVLATHATGLVAEVYRQVAEEMRLVIPPAMLHSPSPEVLAAYWALIREPLMPPGRAGRLVKEAVAAAVAVASTCPYCTDMHTVGLYELSGERDAEAIGGDHLGEITDARLRQIVAWARGAHRDGGPPLPPGIAAAERAELIGVVVGFHYLSRMVNVFLTGSLLPPRLSPRSRRRLKRGLSYVMKPSVRGDHPAGRANGLLPPAPPRPDLAWAGDSPVLADAVARAFGVFELAGERSLDVAVRRLVLDRLDDWAGEDTGLSTGWCEDLVGELPPAPRAAARLALLTALASHQVTDRAVEEFRRHHPGDRRLIDATAWASAAAAARVGARHNGAVRADTA</sequence>
<dbReference type="RefSeq" id="WP_203754471.1">
    <property type="nucleotide sequence ID" value="NZ_BAAAUC010000014.1"/>
</dbReference>
<dbReference type="EMBL" id="BOMH01000076">
    <property type="protein sequence ID" value="GID70531.1"/>
    <property type="molecule type" value="Genomic_DNA"/>
</dbReference>
<protein>
    <submittedName>
        <fullName evidence="1">Alkyl hydroperoxide reductase AhpD</fullName>
    </submittedName>
</protein>
<keyword evidence="2" id="KW-1185">Reference proteome</keyword>
<dbReference type="Proteomes" id="UP000619479">
    <property type="component" value="Unassembled WGS sequence"/>
</dbReference>
<dbReference type="InterPro" id="IPR029032">
    <property type="entry name" value="AhpD-like"/>
</dbReference>
<dbReference type="Gene3D" id="1.20.1290.10">
    <property type="entry name" value="AhpD-like"/>
    <property type="match status" value="2"/>
</dbReference>
<comment type="caution">
    <text evidence="1">The sequence shown here is derived from an EMBL/GenBank/DDBJ whole genome shotgun (WGS) entry which is preliminary data.</text>
</comment>
<evidence type="ECO:0000313" key="1">
    <source>
        <dbReference type="EMBL" id="GID70531.1"/>
    </source>
</evidence>
<name>A0A919ISN5_9ACTN</name>
<proteinExistence type="predicted"/>